<keyword evidence="1" id="KW-0560">Oxidoreductase</keyword>
<evidence type="ECO:0000259" key="2">
    <source>
        <dbReference type="Pfam" id="PF01494"/>
    </source>
</evidence>
<evidence type="ECO:0000313" key="4">
    <source>
        <dbReference type="Proteomes" id="UP001500212"/>
    </source>
</evidence>
<sequence length="501" mass="55239">MTATTSDQYDVIVVGAGPTGLTLARLLAMKSVRVAVVDPNRIACPHPRATHIDDEIMRTLQTVGAADLEPGFLRMDGWILRDSGGDPFLSLRSPNAETDQAWYADYQFHQPDYESRLRGLLASSEHAELWLGWQVTAVSQTADHATARISDRTTGGTRTLQAAYIVGADGAGSFLRPYVTHDVEDLHGTQRSLIVDIHPFAHPAELPTTNGFIVCEADKPVTYCPILPPKLRFEFMLGDGDDAEEYERPTTVYRLLARWLAPGDYRIQRTDVYEWHARLAGRWRNGRLFIAGDAAHEMPPMLGQGMCSGLRDAANLAWKLARVVTGRSRPDLLDTYEAERAAHVRPFIEESARQANMIEAFGYAEHRPHVTEPQTLDRLRPPLGRGLADTAGEAINRLAPQPRTADGTRFDDLVGYNFAVLTTPDVAADVTDRTRGAWADLDIAVITLPSPQLAAWLRDHEADAAIIRPDRYTYALTRGSAALDAATLALHQRLAVAEVPA</sequence>
<evidence type="ECO:0000313" key="3">
    <source>
        <dbReference type="EMBL" id="GAA4600567.1"/>
    </source>
</evidence>
<dbReference type="NCBIfam" id="NF004829">
    <property type="entry name" value="PRK06183.1-3"/>
    <property type="match status" value="1"/>
</dbReference>
<comment type="caution">
    <text evidence="3">The sequence shown here is derived from an EMBL/GenBank/DDBJ whole genome shotgun (WGS) entry which is preliminary data.</text>
</comment>
<reference evidence="4" key="1">
    <citation type="journal article" date="2019" name="Int. J. Syst. Evol. Microbiol.">
        <title>The Global Catalogue of Microorganisms (GCM) 10K type strain sequencing project: providing services to taxonomists for standard genome sequencing and annotation.</title>
        <authorList>
            <consortium name="The Broad Institute Genomics Platform"/>
            <consortium name="The Broad Institute Genome Sequencing Center for Infectious Disease"/>
            <person name="Wu L."/>
            <person name="Ma J."/>
        </authorList>
    </citation>
    <scope>NUCLEOTIDE SEQUENCE [LARGE SCALE GENOMIC DNA]</scope>
    <source>
        <strain evidence="4">JCM 17938</strain>
    </source>
</reference>
<dbReference type="PANTHER" id="PTHR43476:SF3">
    <property type="entry name" value="FAD-BINDING MONOOXYGENASE"/>
    <property type="match status" value="1"/>
</dbReference>
<dbReference type="EMBL" id="BAABHJ010000001">
    <property type="protein sequence ID" value="GAA4600567.1"/>
    <property type="molecule type" value="Genomic_DNA"/>
</dbReference>
<keyword evidence="4" id="KW-1185">Reference proteome</keyword>
<accession>A0ABP8TAQ1</accession>
<dbReference type="InterPro" id="IPR002938">
    <property type="entry name" value="FAD-bd"/>
</dbReference>
<proteinExistence type="predicted"/>
<dbReference type="Gene3D" id="3.50.50.60">
    <property type="entry name" value="FAD/NAD(P)-binding domain"/>
    <property type="match status" value="1"/>
</dbReference>
<dbReference type="PANTHER" id="PTHR43476">
    <property type="entry name" value="3-(3-HYDROXY-PHENYL)PROPIONATE/3-HYDROXYCINNAMIC ACID HYDROXYLASE"/>
    <property type="match status" value="1"/>
</dbReference>
<dbReference type="Proteomes" id="UP001500212">
    <property type="component" value="Unassembled WGS sequence"/>
</dbReference>
<dbReference type="InterPro" id="IPR036188">
    <property type="entry name" value="FAD/NAD-bd_sf"/>
</dbReference>
<dbReference type="PRINTS" id="PR00420">
    <property type="entry name" value="RNGMNOXGNASE"/>
</dbReference>
<gene>
    <name evidence="3" type="ORF">GCM10023195_00230</name>
</gene>
<dbReference type="SUPFAM" id="SSF51905">
    <property type="entry name" value="FAD/NAD(P)-binding domain"/>
    <property type="match status" value="1"/>
</dbReference>
<protein>
    <submittedName>
        <fullName evidence="3">Bifunctional 3-(3-hydroxy-phenyl)propionate/3-hydroxycinnamic acid hydroxylase</fullName>
    </submittedName>
</protein>
<feature type="domain" description="FAD-binding" evidence="2">
    <location>
        <begin position="9"/>
        <end position="349"/>
    </location>
</feature>
<organism evidence="3 4">
    <name type="scientific">Actinoallomurus liliacearum</name>
    <dbReference type="NCBI Taxonomy" id="1080073"/>
    <lineage>
        <taxon>Bacteria</taxon>
        <taxon>Bacillati</taxon>
        <taxon>Actinomycetota</taxon>
        <taxon>Actinomycetes</taxon>
        <taxon>Streptosporangiales</taxon>
        <taxon>Thermomonosporaceae</taxon>
        <taxon>Actinoallomurus</taxon>
    </lineage>
</organism>
<name>A0ABP8TAQ1_9ACTN</name>
<evidence type="ECO:0000256" key="1">
    <source>
        <dbReference type="ARBA" id="ARBA00023002"/>
    </source>
</evidence>
<dbReference type="InterPro" id="IPR050631">
    <property type="entry name" value="PheA/TfdB_FAD_monoxygenase"/>
</dbReference>
<dbReference type="Gene3D" id="3.30.70.2450">
    <property type="match status" value="1"/>
</dbReference>
<dbReference type="RefSeq" id="WP_345346135.1">
    <property type="nucleotide sequence ID" value="NZ_BAABHJ010000001.1"/>
</dbReference>
<dbReference type="Pfam" id="PF01494">
    <property type="entry name" value="FAD_binding_3"/>
    <property type="match status" value="1"/>
</dbReference>